<comment type="caution">
    <text evidence="4">The sequence shown here is derived from an EMBL/GenBank/DDBJ whole genome shotgun (WGS) entry which is preliminary data.</text>
</comment>
<dbReference type="Pfam" id="PF17862">
    <property type="entry name" value="AAA_lid_3"/>
    <property type="match status" value="1"/>
</dbReference>
<dbReference type="InterPro" id="IPR003593">
    <property type="entry name" value="AAA+_ATPase"/>
</dbReference>
<dbReference type="PATRIC" id="fig|469382.19.peg.1181"/>
<name>L9UWU7_HALBP</name>
<sequence>MSLSLLLFAIAYIWMSLTWFYYWEEEERLPFKRMTLQIVLLVAFGSMTNAPALLLVVVILSALIHLHVDLWEPIHTGIVAGAFAVGIVTLHGITLGYSPVEWINGTGNTEVFASAGIATAVAACVAHMTGNPIERYLDTSPFGSRKYENATFGGEHPYGTYSPEFESKNRETQWQTDSTSTVGETGSDTPASQPTESNDKSEAEQSNHNHSINPAESDPEPDIDKEKLVKIVQQNAEEALTEEDADSTEEYLDEGDEDDEDTGIESFAYPWEEPPEVRFEDIGGYNDVKEELSSQVINPLQSDSESYDRFDVEPSRGLLFQGPPGTGKTLFARAIANALDRPFVELTQADLTHEYINKSPQLIKRLFEEAQHLGGVVFIDEAEQLLSDRTRGENAHAEDQKVTNMFLSALTKEEQDFILLLTTNQRDGMDEAILRPGRIDCEFEIGLPDIKARTEILKLTVLDVPHKLTEDHVKRLAEHTDGWSGADLEALANQAKLKAAEQDAKHLEWRHIKLGYTEVITDSEDG</sequence>
<dbReference type="RefSeq" id="WP_006054528.1">
    <property type="nucleotide sequence ID" value="NC_014731.1"/>
</dbReference>
<dbReference type="OrthoDB" id="77269at2157"/>
<gene>
    <name evidence="4" type="ORF">C499_06065</name>
</gene>
<dbReference type="PANTHER" id="PTHR23077">
    <property type="entry name" value="AAA-FAMILY ATPASE"/>
    <property type="match status" value="1"/>
</dbReference>
<feature type="transmembrane region" description="Helical" evidence="2">
    <location>
        <begin position="35"/>
        <end position="68"/>
    </location>
</feature>
<dbReference type="InterPro" id="IPR041569">
    <property type="entry name" value="AAA_lid_3"/>
</dbReference>
<feature type="region of interest" description="Disordered" evidence="1">
    <location>
        <begin position="236"/>
        <end position="260"/>
    </location>
</feature>
<dbReference type="Pfam" id="PF00004">
    <property type="entry name" value="AAA"/>
    <property type="match status" value="1"/>
</dbReference>
<evidence type="ECO:0000313" key="5">
    <source>
        <dbReference type="Proteomes" id="UP000011585"/>
    </source>
</evidence>
<organism evidence="4 5">
    <name type="scientific">Halogeometricum borinquense (strain ATCC 700274 / DSM 11551 / JCM 10706 / KCTC 4070 / PR3)</name>
    <dbReference type="NCBI Taxonomy" id="469382"/>
    <lineage>
        <taxon>Archaea</taxon>
        <taxon>Methanobacteriati</taxon>
        <taxon>Methanobacteriota</taxon>
        <taxon>Stenosarchaea group</taxon>
        <taxon>Halobacteria</taxon>
        <taxon>Halobacteriales</taxon>
        <taxon>Haloferacaceae</taxon>
        <taxon>Halogeometricum</taxon>
    </lineage>
</organism>
<reference evidence="4 5" key="1">
    <citation type="journal article" date="2014" name="PLoS Genet.">
        <title>Phylogenetically driven sequencing of extremely halophilic archaea reveals strategies for static and dynamic osmo-response.</title>
        <authorList>
            <person name="Becker E.A."/>
            <person name="Seitzer P.M."/>
            <person name="Tritt A."/>
            <person name="Larsen D."/>
            <person name="Krusor M."/>
            <person name="Yao A.I."/>
            <person name="Wu D."/>
            <person name="Madern D."/>
            <person name="Eisen J.A."/>
            <person name="Darling A.E."/>
            <person name="Facciotti M.T."/>
        </authorList>
    </citation>
    <scope>NUCLEOTIDE SEQUENCE [LARGE SCALE GENOMIC DNA]</scope>
    <source>
        <strain evidence="4 5">DSM 11551</strain>
    </source>
</reference>
<dbReference type="Gene3D" id="3.40.50.300">
    <property type="entry name" value="P-loop containing nucleotide triphosphate hydrolases"/>
    <property type="match status" value="1"/>
</dbReference>
<feature type="region of interest" description="Disordered" evidence="1">
    <location>
        <begin position="154"/>
        <end position="222"/>
    </location>
</feature>
<dbReference type="PANTHER" id="PTHR23077:SF198">
    <property type="entry name" value="ATP-DEPENDENT ZINC METALLOPROTEASE FTSH"/>
    <property type="match status" value="1"/>
</dbReference>
<feature type="compositionally biased region" description="Polar residues" evidence="1">
    <location>
        <begin position="172"/>
        <end position="196"/>
    </location>
</feature>
<proteinExistence type="predicted"/>
<feature type="compositionally biased region" description="Basic and acidic residues" evidence="1">
    <location>
        <begin position="197"/>
        <end position="207"/>
    </location>
</feature>
<dbReference type="EMBL" id="AOHT01000017">
    <property type="protein sequence ID" value="ELY29400.1"/>
    <property type="molecule type" value="Genomic_DNA"/>
</dbReference>
<dbReference type="GO" id="GO:0016887">
    <property type="term" value="F:ATP hydrolysis activity"/>
    <property type="evidence" value="ECO:0007669"/>
    <property type="project" value="InterPro"/>
</dbReference>
<accession>L9UWU7</accession>
<dbReference type="GO" id="GO:0005524">
    <property type="term" value="F:ATP binding"/>
    <property type="evidence" value="ECO:0007669"/>
    <property type="project" value="InterPro"/>
</dbReference>
<evidence type="ECO:0000256" key="2">
    <source>
        <dbReference type="SAM" id="Phobius"/>
    </source>
</evidence>
<dbReference type="Proteomes" id="UP000011585">
    <property type="component" value="Unassembled WGS sequence"/>
</dbReference>
<keyword evidence="2" id="KW-0472">Membrane</keyword>
<evidence type="ECO:0000256" key="1">
    <source>
        <dbReference type="SAM" id="MobiDB-lite"/>
    </source>
</evidence>
<dbReference type="AlphaFoldDB" id="L9UWU7"/>
<dbReference type="InterPro" id="IPR003959">
    <property type="entry name" value="ATPase_AAA_core"/>
</dbReference>
<dbReference type="SMART" id="SM00382">
    <property type="entry name" value="AAA"/>
    <property type="match status" value="1"/>
</dbReference>
<keyword evidence="2" id="KW-1133">Transmembrane helix</keyword>
<dbReference type="Gene3D" id="1.10.8.60">
    <property type="match status" value="1"/>
</dbReference>
<dbReference type="GeneID" id="9988892"/>
<dbReference type="SUPFAM" id="SSF52540">
    <property type="entry name" value="P-loop containing nucleoside triphosphate hydrolases"/>
    <property type="match status" value="1"/>
</dbReference>
<feature type="transmembrane region" description="Helical" evidence="2">
    <location>
        <begin position="6"/>
        <end position="23"/>
    </location>
</feature>
<protein>
    <submittedName>
        <fullName evidence="4">ATPase AAA</fullName>
    </submittedName>
</protein>
<dbReference type="InterPro" id="IPR027417">
    <property type="entry name" value="P-loop_NTPase"/>
</dbReference>
<keyword evidence="2" id="KW-0812">Transmembrane</keyword>
<feature type="domain" description="AAA+ ATPase" evidence="3">
    <location>
        <begin position="314"/>
        <end position="449"/>
    </location>
</feature>
<evidence type="ECO:0000259" key="3">
    <source>
        <dbReference type="SMART" id="SM00382"/>
    </source>
</evidence>
<feature type="compositionally biased region" description="Acidic residues" evidence="1">
    <location>
        <begin position="239"/>
        <end position="260"/>
    </location>
</feature>
<feature type="transmembrane region" description="Helical" evidence="2">
    <location>
        <begin position="74"/>
        <end position="97"/>
    </location>
</feature>
<evidence type="ECO:0000313" key="4">
    <source>
        <dbReference type="EMBL" id="ELY29400.1"/>
    </source>
</evidence>
<dbReference type="CDD" id="cd19481">
    <property type="entry name" value="RecA-like_protease"/>
    <property type="match status" value="1"/>
</dbReference>
<dbReference type="InterPro" id="IPR050168">
    <property type="entry name" value="AAA_ATPase_domain"/>
</dbReference>